<dbReference type="KEGG" id="cphy:B5808_05625"/>
<dbReference type="RefSeq" id="WP_085018895.1">
    <property type="nucleotide sequence ID" value="NZ_BMHD01000002.1"/>
</dbReference>
<comment type="similarity">
    <text evidence="1">Belongs to the F420H(2)-dependent quinone reductase family.</text>
</comment>
<dbReference type="GO" id="GO:0016491">
    <property type="term" value="F:oxidoreductase activity"/>
    <property type="evidence" value="ECO:0007669"/>
    <property type="project" value="InterPro"/>
</dbReference>
<dbReference type="STRING" id="1619308.B5808_05625"/>
<dbReference type="SUPFAM" id="SSF50475">
    <property type="entry name" value="FMN-binding split barrel"/>
    <property type="match status" value="1"/>
</dbReference>
<dbReference type="PANTHER" id="PTHR39428:SF1">
    <property type="entry name" value="F420H(2)-DEPENDENT QUINONE REDUCTASE RV1261C"/>
    <property type="match status" value="1"/>
</dbReference>
<proteinExistence type="inferred from homology"/>
<reference evidence="3 4" key="1">
    <citation type="submission" date="2017-04" db="EMBL/GenBank/DDBJ databases">
        <authorList>
            <person name="Afonso C.L."/>
            <person name="Miller P.J."/>
            <person name="Scott M.A."/>
            <person name="Spackman E."/>
            <person name="Goraichik I."/>
            <person name="Dimitrov K.M."/>
            <person name="Suarez D.L."/>
            <person name="Swayne D.E."/>
        </authorList>
    </citation>
    <scope>NUCLEOTIDE SEQUENCE [LARGE SCALE GENOMIC DNA]</scope>
    <source>
        <strain evidence="4">XA(T)</strain>
    </source>
</reference>
<gene>
    <name evidence="3" type="ORF">B5808_05625</name>
</gene>
<dbReference type="GO" id="GO:0070967">
    <property type="term" value="F:coenzyme F420 binding"/>
    <property type="evidence" value="ECO:0007669"/>
    <property type="project" value="TreeGrafter"/>
</dbReference>
<keyword evidence="4" id="KW-1185">Reference proteome</keyword>
<dbReference type="Gene3D" id="2.30.110.10">
    <property type="entry name" value="Electron Transport, Fmn-binding Protein, Chain A"/>
    <property type="match status" value="1"/>
</dbReference>
<organism evidence="3 4">
    <name type="scientific">Cnuibacter physcomitrellae</name>
    <dbReference type="NCBI Taxonomy" id="1619308"/>
    <lineage>
        <taxon>Bacteria</taxon>
        <taxon>Bacillati</taxon>
        <taxon>Actinomycetota</taxon>
        <taxon>Actinomycetes</taxon>
        <taxon>Micrococcales</taxon>
        <taxon>Microbacteriaceae</taxon>
        <taxon>Cnuibacter</taxon>
    </lineage>
</organism>
<protein>
    <submittedName>
        <fullName evidence="3">Nitroreductase</fullName>
    </submittedName>
</protein>
<sequence length="140" mass="15217">MSDFNTRILEEFRANGGRVTTAGFGDSLVILHSIGSKSGTERESPVLALRQPDGSWLIAASKGGAPDNPAWYFNLVGTPEASIEVPGDAGIERVDVVAEVLTGPERDAAWSQFTERSEGFRQYEERAAGRVIPVVRLTRR</sequence>
<dbReference type="EMBL" id="CP020715">
    <property type="protein sequence ID" value="ARJ04757.1"/>
    <property type="molecule type" value="Genomic_DNA"/>
</dbReference>
<dbReference type="InterPro" id="IPR012349">
    <property type="entry name" value="Split_barrel_FMN-bd"/>
</dbReference>
<dbReference type="Pfam" id="PF04075">
    <property type="entry name" value="F420H2_quin_red"/>
    <property type="match status" value="1"/>
</dbReference>
<comment type="catalytic activity">
    <reaction evidence="2">
        <text>oxidized coenzyme F420-(gamma-L-Glu)(n) + a quinol + H(+) = reduced coenzyme F420-(gamma-L-Glu)(n) + a quinone</text>
        <dbReference type="Rhea" id="RHEA:39663"/>
        <dbReference type="Rhea" id="RHEA-COMP:12939"/>
        <dbReference type="Rhea" id="RHEA-COMP:14378"/>
        <dbReference type="ChEBI" id="CHEBI:15378"/>
        <dbReference type="ChEBI" id="CHEBI:24646"/>
        <dbReference type="ChEBI" id="CHEBI:132124"/>
        <dbReference type="ChEBI" id="CHEBI:133980"/>
        <dbReference type="ChEBI" id="CHEBI:139511"/>
    </reaction>
</comment>
<evidence type="ECO:0000256" key="2">
    <source>
        <dbReference type="ARBA" id="ARBA00049106"/>
    </source>
</evidence>
<evidence type="ECO:0000256" key="1">
    <source>
        <dbReference type="ARBA" id="ARBA00008710"/>
    </source>
</evidence>
<dbReference type="GO" id="GO:0005886">
    <property type="term" value="C:plasma membrane"/>
    <property type="evidence" value="ECO:0007669"/>
    <property type="project" value="TreeGrafter"/>
</dbReference>
<dbReference type="InterPro" id="IPR004378">
    <property type="entry name" value="F420H2_quin_Rdtase"/>
</dbReference>
<name>A0A1X9LI06_9MICO</name>
<dbReference type="PANTHER" id="PTHR39428">
    <property type="entry name" value="F420H(2)-DEPENDENT QUINONE REDUCTASE RV1261C"/>
    <property type="match status" value="1"/>
</dbReference>
<dbReference type="AlphaFoldDB" id="A0A1X9LI06"/>
<evidence type="ECO:0000313" key="3">
    <source>
        <dbReference type="EMBL" id="ARJ04757.1"/>
    </source>
</evidence>
<evidence type="ECO:0000313" key="4">
    <source>
        <dbReference type="Proteomes" id="UP000192775"/>
    </source>
</evidence>
<dbReference type="Proteomes" id="UP000192775">
    <property type="component" value="Chromosome"/>
</dbReference>
<dbReference type="NCBIfam" id="TIGR00026">
    <property type="entry name" value="hi_GC_TIGR00026"/>
    <property type="match status" value="1"/>
</dbReference>
<accession>A0A1X9LI06</accession>